<name>A0A6L5G7F9_9ACTN</name>
<comment type="caution">
    <text evidence="1">The sequence shown here is derived from an EMBL/GenBank/DDBJ whole genome shotgun (WGS) entry which is preliminary data.</text>
</comment>
<dbReference type="Proteomes" id="UP000477750">
    <property type="component" value="Unassembled WGS sequence"/>
</dbReference>
<protein>
    <submittedName>
        <fullName evidence="1">DUF2867 domain-containing protein</fullName>
    </submittedName>
</protein>
<accession>A0A6L5G7F9</accession>
<gene>
    <name evidence="1" type="ORF">GFD30_08325</name>
</gene>
<dbReference type="EMBL" id="WIAO01000007">
    <property type="protein sequence ID" value="MQM25576.1"/>
    <property type="molecule type" value="Genomic_DNA"/>
</dbReference>
<dbReference type="InterPro" id="IPR021295">
    <property type="entry name" value="DUF2867"/>
</dbReference>
<proteinExistence type="predicted"/>
<evidence type="ECO:0000313" key="1">
    <source>
        <dbReference type="EMBL" id="MQM25576.1"/>
    </source>
</evidence>
<dbReference type="CDD" id="cd07812">
    <property type="entry name" value="SRPBCC"/>
    <property type="match status" value="1"/>
</dbReference>
<dbReference type="Pfam" id="PF11066">
    <property type="entry name" value="DUF2867"/>
    <property type="match status" value="1"/>
</dbReference>
<sequence>MEVSVENTHSRRIDAPASAVGALIDGLAGPGDRLWPTPAWWPLLLDRPLGVGADGGHASIRYRVDEYEPGRRVRFAFGPGSGLAGFHEFSVTPDGPDACMLAHDMGGRTEGTAIVLWPLAIRWLHDALIEDLLDNAERAATGSVRRPAKRSPWVRLLRAVMSERPRAVETPRDAVLARGAFDRVDYADSFRIRLRPGMPTDPYEWARVIFFHRPFGLLDRSGDEALIGESLRDMDFRVSVLVEEGRLTMSTVVRFRNGLGPKRFALIKPFHRVFVRFMLRSAVHRVGSARAVSVRS</sequence>
<dbReference type="SUPFAM" id="SSF55961">
    <property type="entry name" value="Bet v1-like"/>
    <property type="match status" value="1"/>
</dbReference>
<reference evidence="1 2" key="1">
    <citation type="submission" date="2019-10" db="EMBL/GenBank/DDBJ databases">
        <title>Glycomyces albidus sp. nov., a novel actinomycete isolated from rhizosphere soil of wheat (Triticum aestivum L.).</title>
        <authorList>
            <person name="Qian L."/>
        </authorList>
    </citation>
    <scope>NUCLEOTIDE SEQUENCE [LARGE SCALE GENOMIC DNA]</scope>
    <source>
        <strain evidence="1 2">NEAU-7082</strain>
    </source>
</reference>
<dbReference type="AlphaFoldDB" id="A0A6L5G7F9"/>
<keyword evidence="2" id="KW-1185">Reference proteome</keyword>
<organism evidence="1 2">
    <name type="scientific">Glycomyces albidus</name>
    <dbReference type="NCBI Taxonomy" id="2656774"/>
    <lineage>
        <taxon>Bacteria</taxon>
        <taxon>Bacillati</taxon>
        <taxon>Actinomycetota</taxon>
        <taxon>Actinomycetes</taxon>
        <taxon>Glycomycetales</taxon>
        <taxon>Glycomycetaceae</taxon>
        <taxon>Glycomyces</taxon>
    </lineage>
</organism>
<evidence type="ECO:0000313" key="2">
    <source>
        <dbReference type="Proteomes" id="UP000477750"/>
    </source>
</evidence>